<feature type="region of interest" description="Disordered" evidence="1">
    <location>
        <begin position="1"/>
        <end position="31"/>
    </location>
</feature>
<dbReference type="EMBL" id="PYSW02000048">
    <property type="protein sequence ID" value="KAG2374122.1"/>
    <property type="molecule type" value="Genomic_DNA"/>
</dbReference>
<evidence type="ECO:0000256" key="1">
    <source>
        <dbReference type="SAM" id="MobiDB-lite"/>
    </source>
</evidence>
<comment type="caution">
    <text evidence="3">The sequence shown here is derived from an EMBL/GenBank/DDBJ whole genome shotgun (WGS) entry which is preliminary data.</text>
</comment>
<feature type="region of interest" description="Disordered" evidence="1">
    <location>
        <begin position="292"/>
        <end position="313"/>
    </location>
</feature>
<dbReference type="Proteomes" id="UP000816034">
    <property type="component" value="Unassembled WGS sequence"/>
</dbReference>
<feature type="compositionally biased region" description="Polar residues" evidence="1">
    <location>
        <begin position="292"/>
        <end position="308"/>
    </location>
</feature>
<organism evidence="3 4">
    <name type="scientific">Naegleria lovaniensis</name>
    <name type="common">Amoeba</name>
    <dbReference type="NCBI Taxonomy" id="51637"/>
    <lineage>
        <taxon>Eukaryota</taxon>
        <taxon>Discoba</taxon>
        <taxon>Heterolobosea</taxon>
        <taxon>Tetramitia</taxon>
        <taxon>Eutetramitia</taxon>
        <taxon>Vahlkampfiidae</taxon>
        <taxon>Naegleria</taxon>
    </lineage>
</organism>
<evidence type="ECO:0000313" key="3">
    <source>
        <dbReference type="EMBL" id="KAG2374122.1"/>
    </source>
</evidence>
<dbReference type="RefSeq" id="XP_044543296.1">
    <property type="nucleotide sequence ID" value="XM_044686831.1"/>
</dbReference>
<name>A0AA88KIN2_NAELO</name>
<sequence>MYPSVVDLPTCDTTTDPHALNSNGNQSTQPISHQHVLSNHSSIRNKRFETNSSDVVATKNPPSTNPLHSSFQNSLTFHDVSQNSTLFHDTFDPLLLMSLVETLQMHSEETHRWKQSISEHIQHMDMKMSAILNFIKKNQVHSSLKESQINNQYSIMMSQDHDPNILHVNSPEVLLNTTLKSPVQNDDKGYHHPHAIRDLNESRRQLTQYSQPSATLNPYSYNQALDGTFCTSVQDSNSLDQKNYNGPFVTTCQATTTVTACIVPPPQSPPQVIPTSLLSVQERLNSLRSSFQTIRQHSEPSSENVTSSKWKDNEKDPALVGSLEPVAQHDDEEHELEELTKHINQPNINSDFENDVQLICELGFSEEAARHALKSFGDRGLAMSYLLENQC</sequence>
<feature type="compositionally biased region" description="Polar residues" evidence="1">
    <location>
        <begin position="11"/>
        <end position="31"/>
    </location>
</feature>
<gene>
    <name evidence="3" type="ORF">C9374_011201</name>
</gene>
<dbReference type="PROSITE" id="PS50030">
    <property type="entry name" value="UBA"/>
    <property type="match status" value="1"/>
</dbReference>
<reference evidence="3 4" key="1">
    <citation type="journal article" date="2018" name="BMC Genomics">
        <title>The genome of Naegleria lovaniensis, the basis for a comparative approach to unravel pathogenicity factors of the human pathogenic amoeba N. fowleri.</title>
        <authorList>
            <person name="Liechti N."/>
            <person name="Schurch N."/>
            <person name="Bruggmann R."/>
            <person name="Wittwer M."/>
        </authorList>
    </citation>
    <scope>NUCLEOTIDE SEQUENCE [LARGE SCALE GENOMIC DNA]</scope>
    <source>
        <strain evidence="3 4">ATCC 30569</strain>
    </source>
</reference>
<evidence type="ECO:0000259" key="2">
    <source>
        <dbReference type="PROSITE" id="PS50030"/>
    </source>
</evidence>
<proteinExistence type="predicted"/>
<dbReference type="AlphaFoldDB" id="A0AA88KIN2"/>
<accession>A0AA88KIN2</accession>
<protein>
    <recommendedName>
        <fullName evidence="2">UBA domain-containing protein</fullName>
    </recommendedName>
</protein>
<dbReference type="InterPro" id="IPR015940">
    <property type="entry name" value="UBA"/>
</dbReference>
<dbReference type="Gene3D" id="1.10.8.10">
    <property type="entry name" value="DNA helicase RuvA subunit, C-terminal domain"/>
    <property type="match status" value="1"/>
</dbReference>
<dbReference type="SUPFAM" id="SSF46934">
    <property type="entry name" value="UBA-like"/>
    <property type="match status" value="1"/>
</dbReference>
<feature type="domain" description="UBA" evidence="2">
    <location>
        <begin position="347"/>
        <end position="389"/>
    </location>
</feature>
<dbReference type="GeneID" id="68103655"/>
<keyword evidence="4" id="KW-1185">Reference proteome</keyword>
<dbReference type="InterPro" id="IPR009060">
    <property type="entry name" value="UBA-like_sf"/>
</dbReference>
<evidence type="ECO:0000313" key="4">
    <source>
        <dbReference type="Proteomes" id="UP000816034"/>
    </source>
</evidence>